<evidence type="ECO:0000256" key="1">
    <source>
        <dbReference type="ARBA" id="ARBA00022553"/>
    </source>
</evidence>
<gene>
    <name evidence="6" type="ORF">RG540_PA10080</name>
</gene>
<dbReference type="Gene3D" id="3.40.50.2300">
    <property type="match status" value="1"/>
</dbReference>
<dbReference type="GO" id="GO:0003677">
    <property type="term" value="F:DNA binding"/>
    <property type="evidence" value="ECO:0007669"/>
    <property type="project" value="UniProtKB-KW"/>
</dbReference>
<reference evidence="7" key="1">
    <citation type="journal article" date="2014" name="BMC Genomics">
        <title>Genome sequencing of two Neorhizobium galegae strains reveals a noeT gene responsible for the unusual acetylation of the nodulation factors.</title>
        <authorList>
            <person name="Osterman J."/>
            <person name="Marsh J."/>
            <person name="Laine P.K."/>
            <person name="Zeng Z."/>
            <person name="Alatalo E."/>
            <person name="Sullivan J.T."/>
            <person name="Young J.P."/>
            <person name="Thomas-Oates J."/>
            <person name="Paulin L."/>
            <person name="Lindstrom K."/>
        </authorList>
    </citation>
    <scope>NUCLEOTIDE SEQUENCE [LARGE SCALE GENOMIC DNA]</scope>
    <source>
        <strain evidence="7">HAMBI 540</strain>
    </source>
</reference>
<dbReference type="SUPFAM" id="SSF52172">
    <property type="entry name" value="CheY-like"/>
    <property type="match status" value="1"/>
</dbReference>
<evidence type="ECO:0000256" key="3">
    <source>
        <dbReference type="ARBA" id="ARBA00023163"/>
    </source>
</evidence>
<evidence type="ECO:0000256" key="4">
    <source>
        <dbReference type="PROSITE-ProRule" id="PRU00169"/>
    </source>
</evidence>
<dbReference type="InterPro" id="IPR050595">
    <property type="entry name" value="Bact_response_regulator"/>
</dbReference>
<organism evidence="6 7">
    <name type="scientific">Neorhizobium galegae bv. orientalis str. HAMBI 540</name>
    <dbReference type="NCBI Taxonomy" id="1028800"/>
    <lineage>
        <taxon>Bacteria</taxon>
        <taxon>Pseudomonadati</taxon>
        <taxon>Pseudomonadota</taxon>
        <taxon>Alphaproteobacteria</taxon>
        <taxon>Hyphomicrobiales</taxon>
        <taxon>Rhizobiaceae</taxon>
        <taxon>Rhizobium/Agrobacterium group</taxon>
        <taxon>Neorhizobium</taxon>
    </lineage>
</organism>
<dbReference type="EMBL" id="HG938354">
    <property type="protein sequence ID" value="CDN51684.1"/>
    <property type="molecule type" value="Genomic_DNA"/>
</dbReference>
<accession>A0A068T0R8</accession>
<geneLocation type="plasmid" evidence="7">
    <name>II</name>
</geneLocation>
<name>A0A068T0R8_NEOGA</name>
<dbReference type="HOGENOM" id="CLU_000445_69_8_5"/>
<keyword evidence="6" id="KW-0614">Plasmid</keyword>
<dbReference type="PANTHER" id="PTHR44591:SF3">
    <property type="entry name" value="RESPONSE REGULATORY DOMAIN-CONTAINING PROTEIN"/>
    <property type="match status" value="1"/>
</dbReference>
<dbReference type="AlphaFoldDB" id="A0A068T0R8"/>
<dbReference type="eggNOG" id="COG0784">
    <property type="taxonomic scope" value="Bacteria"/>
</dbReference>
<proteinExistence type="predicted"/>
<protein>
    <submittedName>
        <fullName evidence="6">Response regulator with CheY-like receiver, AAA-type ATPase, and DNA-binding domains</fullName>
    </submittedName>
</protein>
<evidence type="ECO:0000259" key="5">
    <source>
        <dbReference type="PROSITE" id="PS50110"/>
    </source>
</evidence>
<dbReference type="GO" id="GO:0000160">
    <property type="term" value="P:phosphorelay signal transduction system"/>
    <property type="evidence" value="ECO:0007669"/>
    <property type="project" value="InterPro"/>
</dbReference>
<keyword evidence="2" id="KW-0805">Transcription regulation</keyword>
<dbReference type="RefSeq" id="WP_041365262.1">
    <property type="nucleotide sequence ID" value="NZ_HG938354.1"/>
</dbReference>
<keyword evidence="3" id="KW-0804">Transcription</keyword>
<feature type="modified residue" description="4-aspartylphosphate" evidence="4">
    <location>
        <position position="63"/>
    </location>
</feature>
<dbReference type="PROSITE" id="PS50110">
    <property type="entry name" value="RESPONSE_REGULATORY"/>
    <property type="match status" value="1"/>
</dbReference>
<dbReference type="SMART" id="SM00448">
    <property type="entry name" value="REC"/>
    <property type="match status" value="1"/>
</dbReference>
<dbReference type="InterPro" id="IPR001789">
    <property type="entry name" value="Sig_transdc_resp-reg_receiver"/>
</dbReference>
<evidence type="ECO:0000256" key="2">
    <source>
        <dbReference type="ARBA" id="ARBA00023015"/>
    </source>
</evidence>
<sequence length="128" mass="13904">MENSEFAKLKKPIALVVDDEPLILMDTSGIITDEGYAVIEVTTADQAFEFLAQHSSLELLFTDVQTPGCLDGFGLARKVAVRWPHICVVIASGAARPSTADMPTNARFIAKPISAQLVHDVLRDHCNP</sequence>
<dbReference type="PANTHER" id="PTHR44591">
    <property type="entry name" value="STRESS RESPONSE REGULATOR PROTEIN 1"/>
    <property type="match status" value="1"/>
</dbReference>
<dbReference type="Proteomes" id="UP000028181">
    <property type="component" value="Plasmid pHAMBI540a"/>
</dbReference>
<dbReference type="GeneID" id="24260309"/>
<keyword evidence="7" id="KW-1185">Reference proteome</keyword>
<keyword evidence="6" id="KW-0238">DNA-binding</keyword>
<dbReference type="OrthoDB" id="9784719at2"/>
<dbReference type="KEGG" id="ngg:RG540_PA10080"/>
<keyword evidence="1 4" id="KW-0597">Phosphoprotein</keyword>
<feature type="domain" description="Response regulatory" evidence="5">
    <location>
        <begin position="13"/>
        <end position="126"/>
    </location>
</feature>
<dbReference type="Pfam" id="PF00072">
    <property type="entry name" value="Response_reg"/>
    <property type="match status" value="1"/>
</dbReference>
<dbReference type="InterPro" id="IPR011006">
    <property type="entry name" value="CheY-like_superfamily"/>
</dbReference>
<dbReference type="PATRIC" id="fig|1028800.3.peg.5642"/>
<evidence type="ECO:0000313" key="6">
    <source>
        <dbReference type="EMBL" id="CDN51684.1"/>
    </source>
</evidence>
<evidence type="ECO:0000313" key="7">
    <source>
        <dbReference type="Proteomes" id="UP000028181"/>
    </source>
</evidence>